<protein>
    <submittedName>
        <fullName evidence="1">Uncharacterized protein</fullName>
    </submittedName>
</protein>
<evidence type="ECO:0000313" key="1">
    <source>
        <dbReference type="EMBL" id="KAG5605127.1"/>
    </source>
</evidence>
<dbReference type="AlphaFoldDB" id="A0A9J5YZJ6"/>
<reference evidence="1 2" key="1">
    <citation type="submission" date="2020-09" db="EMBL/GenBank/DDBJ databases">
        <title>De no assembly of potato wild relative species, Solanum commersonii.</title>
        <authorList>
            <person name="Cho K."/>
        </authorList>
    </citation>
    <scope>NUCLEOTIDE SEQUENCE [LARGE SCALE GENOMIC DNA]</scope>
    <source>
        <strain evidence="1">LZ3.2</strain>
        <tissue evidence="1">Leaf</tissue>
    </source>
</reference>
<gene>
    <name evidence="1" type="ORF">H5410_026619</name>
</gene>
<evidence type="ECO:0000313" key="2">
    <source>
        <dbReference type="Proteomes" id="UP000824120"/>
    </source>
</evidence>
<proteinExistence type="predicted"/>
<keyword evidence="2" id="KW-1185">Reference proteome</keyword>
<dbReference type="Proteomes" id="UP000824120">
    <property type="component" value="Chromosome 5"/>
</dbReference>
<accession>A0A9J5YZJ6</accession>
<organism evidence="1 2">
    <name type="scientific">Solanum commersonii</name>
    <name type="common">Commerson's wild potato</name>
    <name type="synonym">Commerson's nightshade</name>
    <dbReference type="NCBI Taxonomy" id="4109"/>
    <lineage>
        <taxon>Eukaryota</taxon>
        <taxon>Viridiplantae</taxon>
        <taxon>Streptophyta</taxon>
        <taxon>Embryophyta</taxon>
        <taxon>Tracheophyta</taxon>
        <taxon>Spermatophyta</taxon>
        <taxon>Magnoliopsida</taxon>
        <taxon>eudicotyledons</taxon>
        <taxon>Gunneridae</taxon>
        <taxon>Pentapetalae</taxon>
        <taxon>asterids</taxon>
        <taxon>lamiids</taxon>
        <taxon>Solanales</taxon>
        <taxon>Solanaceae</taxon>
        <taxon>Solanoideae</taxon>
        <taxon>Solaneae</taxon>
        <taxon>Solanum</taxon>
    </lineage>
</organism>
<dbReference type="EMBL" id="JACXVP010000005">
    <property type="protein sequence ID" value="KAG5605127.1"/>
    <property type="molecule type" value="Genomic_DNA"/>
</dbReference>
<sequence length="64" mass="6851">MKFGRSSWRWNLRGVGCRKVTSVDAEGIGGGVEKFKASGNKKGFICKVGGLHEQGQKVGKQGNV</sequence>
<comment type="caution">
    <text evidence="1">The sequence shown here is derived from an EMBL/GenBank/DDBJ whole genome shotgun (WGS) entry which is preliminary data.</text>
</comment>
<name>A0A9J5YZJ6_SOLCO</name>